<dbReference type="PROSITE" id="PS51725">
    <property type="entry name" value="ABM"/>
    <property type="match status" value="1"/>
</dbReference>
<evidence type="ECO:0000259" key="1">
    <source>
        <dbReference type="PROSITE" id="PS51725"/>
    </source>
</evidence>
<name>A0A381NTL8_9ZZZZ</name>
<feature type="domain" description="ABM" evidence="1">
    <location>
        <begin position="2"/>
        <end position="91"/>
    </location>
</feature>
<dbReference type="InterPro" id="IPR007138">
    <property type="entry name" value="ABM_dom"/>
</dbReference>
<protein>
    <recommendedName>
        <fullName evidence="1">ABM domain-containing protein</fullName>
    </recommendedName>
</protein>
<gene>
    <name evidence="2" type="ORF">METZ01_LOCUS10815</name>
</gene>
<dbReference type="EMBL" id="UINC01000589">
    <property type="protein sequence ID" value="SUZ57961.1"/>
    <property type="molecule type" value="Genomic_DNA"/>
</dbReference>
<accession>A0A381NTL8</accession>
<proteinExistence type="predicted"/>
<dbReference type="Pfam" id="PF03992">
    <property type="entry name" value="ABM"/>
    <property type="match status" value="1"/>
</dbReference>
<dbReference type="AlphaFoldDB" id="A0A381NTL8"/>
<dbReference type="Gene3D" id="3.30.70.100">
    <property type="match status" value="1"/>
</dbReference>
<sequence>MIGVLTHHWAEKDKVENARHILDGNGEAQRKAPGFISRTTLLSKRDPTQISSLVVWESDHIYDKWKESDERAKAMKNAAVVWSRPPESERFDIP</sequence>
<dbReference type="InterPro" id="IPR011008">
    <property type="entry name" value="Dimeric_a/b-barrel"/>
</dbReference>
<organism evidence="2">
    <name type="scientific">marine metagenome</name>
    <dbReference type="NCBI Taxonomy" id="408172"/>
    <lineage>
        <taxon>unclassified sequences</taxon>
        <taxon>metagenomes</taxon>
        <taxon>ecological metagenomes</taxon>
    </lineage>
</organism>
<evidence type="ECO:0000313" key="2">
    <source>
        <dbReference type="EMBL" id="SUZ57961.1"/>
    </source>
</evidence>
<dbReference type="SUPFAM" id="SSF54909">
    <property type="entry name" value="Dimeric alpha+beta barrel"/>
    <property type="match status" value="1"/>
</dbReference>
<reference evidence="2" key="1">
    <citation type="submission" date="2018-05" db="EMBL/GenBank/DDBJ databases">
        <authorList>
            <person name="Lanie J.A."/>
            <person name="Ng W.-L."/>
            <person name="Kazmierczak K.M."/>
            <person name="Andrzejewski T.M."/>
            <person name="Davidsen T.M."/>
            <person name="Wayne K.J."/>
            <person name="Tettelin H."/>
            <person name="Glass J.I."/>
            <person name="Rusch D."/>
            <person name="Podicherti R."/>
            <person name="Tsui H.-C.T."/>
            <person name="Winkler M.E."/>
        </authorList>
    </citation>
    <scope>NUCLEOTIDE SEQUENCE</scope>
</reference>